<sequence>MPAYSTIVPLQHLTNKSLLGPFVRFMFVWASRITVAIVVTCICSCLRANINIPPPSLCSRLALPSPLCSFLLLRNLCAFLSPSQCALILTGYEPWCSLIPSII</sequence>
<feature type="transmembrane region" description="Helical" evidence="1">
    <location>
        <begin position="26"/>
        <end position="46"/>
    </location>
</feature>
<organism evidence="2 3">
    <name type="scientific">Sistotremastrum niveocremeum HHB9708</name>
    <dbReference type="NCBI Taxonomy" id="1314777"/>
    <lineage>
        <taxon>Eukaryota</taxon>
        <taxon>Fungi</taxon>
        <taxon>Dikarya</taxon>
        <taxon>Basidiomycota</taxon>
        <taxon>Agaricomycotina</taxon>
        <taxon>Agaricomycetes</taxon>
        <taxon>Sistotremastrales</taxon>
        <taxon>Sistotremastraceae</taxon>
        <taxon>Sertulicium</taxon>
        <taxon>Sertulicium niveocremeum</taxon>
    </lineage>
</organism>
<dbReference type="EMBL" id="KV419436">
    <property type="protein sequence ID" value="KZS88502.1"/>
    <property type="molecule type" value="Genomic_DNA"/>
</dbReference>
<evidence type="ECO:0000313" key="2">
    <source>
        <dbReference type="EMBL" id="KZS88502.1"/>
    </source>
</evidence>
<accession>A0A164P9I5</accession>
<keyword evidence="3" id="KW-1185">Reference proteome</keyword>
<reference evidence="2 3" key="1">
    <citation type="journal article" date="2016" name="Mol. Biol. Evol.">
        <title>Comparative Genomics of Early-Diverging Mushroom-Forming Fungi Provides Insights into the Origins of Lignocellulose Decay Capabilities.</title>
        <authorList>
            <person name="Nagy L.G."/>
            <person name="Riley R."/>
            <person name="Tritt A."/>
            <person name="Adam C."/>
            <person name="Daum C."/>
            <person name="Floudas D."/>
            <person name="Sun H."/>
            <person name="Yadav J.S."/>
            <person name="Pangilinan J."/>
            <person name="Larsson K.H."/>
            <person name="Matsuura K."/>
            <person name="Barry K."/>
            <person name="Labutti K."/>
            <person name="Kuo R."/>
            <person name="Ohm R.A."/>
            <person name="Bhattacharya S.S."/>
            <person name="Shirouzu T."/>
            <person name="Yoshinaga Y."/>
            <person name="Martin F.M."/>
            <person name="Grigoriev I.V."/>
            <person name="Hibbett D.S."/>
        </authorList>
    </citation>
    <scope>NUCLEOTIDE SEQUENCE [LARGE SCALE GENOMIC DNA]</scope>
    <source>
        <strain evidence="2 3">HHB9708</strain>
    </source>
</reference>
<gene>
    <name evidence="2" type="ORF">SISNIDRAFT_260176</name>
</gene>
<keyword evidence="1" id="KW-0812">Transmembrane</keyword>
<keyword evidence="1" id="KW-1133">Transmembrane helix</keyword>
<keyword evidence="1" id="KW-0472">Membrane</keyword>
<name>A0A164P9I5_9AGAM</name>
<evidence type="ECO:0000256" key="1">
    <source>
        <dbReference type="SAM" id="Phobius"/>
    </source>
</evidence>
<proteinExistence type="predicted"/>
<dbReference type="AlphaFoldDB" id="A0A164P9I5"/>
<dbReference type="Proteomes" id="UP000076722">
    <property type="component" value="Unassembled WGS sequence"/>
</dbReference>
<evidence type="ECO:0000313" key="3">
    <source>
        <dbReference type="Proteomes" id="UP000076722"/>
    </source>
</evidence>
<protein>
    <submittedName>
        <fullName evidence="2">Uncharacterized protein</fullName>
    </submittedName>
</protein>